<feature type="compositionally biased region" description="Low complexity" evidence="1">
    <location>
        <begin position="1"/>
        <end position="13"/>
    </location>
</feature>
<dbReference type="EMBL" id="AHOQ02000004">
    <property type="protein sequence ID" value="EMO47413.1"/>
    <property type="molecule type" value="Genomic_DNA"/>
</dbReference>
<dbReference type="AlphaFoldDB" id="M6VD09"/>
<protein>
    <submittedName>
        <fullName evidence="2">Uncharacterized protein</fullName>
    </submittedName>
</protein>
<feature type="region of interest" description="Disordered" evidence="1">
    <location>
        <begin position="1"/>
        <end position="21"/>
    </location>
</feature>
<comment type="caution">
    <text evidence="2">The sequence shown here is derived from an EMBL/GenBank/DDBJ whole genome shotgun (WGS) entry which is preliminary data.</text>
</comment>
<gene>
    <name evidence="2" type="ORF">LEP1GSC187_0589</name>
</gene>
<evidence type="ECO:0000313" key="2">
    <source>
        <dbReference type="EMBL" id="EMO47413.1"/>
    </source>
</evidence>
<reference evidence="2 3" key="1">
    <citation type="submission" date="2013-01" db="EMBL/GenBank/DDBJ databases">
        <authorList>
            <person name="Harkins D.M."/>
            <person name="Durkin A.S."/>
            <person name="Brinkac L.M."/>
            <person name="Haft D.H."/>
            <person name="Selengut J.D."/>
            <person name="Sanka R."/>
            <person name="DePew J."/>
            <person name="Purushe J."/>
            <person name="Matthias M.A."/>
            <person name="Vinetz J.M."/>
            <person name="Sutton G.G."/>
            <person name="Nierman W.C."/>
            <person name="Fouts D.E."/>
        </authorList>
    </citation>
    <scope>NUCLEOTIDE SEQUENCE [LARGE SCALE GENOMIC DNA]</scope>
    <source>
        <strain evidence="2 3">ZUN179</strain>
    </source>
</reference>
<evidence type="ECO:0000256" key="1">
    <source>
        <dbReference type="SAM" id="MobiDB-lite"/>
    </source>
</evidence>
<dbReference type="Proteomes" id="UP000012160">
    <property type="component" value="Unassembled WGS sequence"/>
</dbReference>
<accession>M6VD09</accession>
<organism evidence="2 3">
    <name type="scientific">Leptospira santarosai str. ZUN179</name>
    <dbReference type="NCBI Taxonomy" id="1049985"/>
    <lineage>
        <taxon>Bacteria</taxon>
        <taxon>Pseudomonadati</taxon>
        <taxon>Spirochaetota</taxon>
        <taxon>Spirochaetia</taxon>
        <taxon>Leptospirales</taxon>
        <taxon>Leptospiraceae</taxon>
        <taxon>Leptospira</taxon>
    </lineage>
</organism>
<proteinExistence type="predicted"/>
<sequence>MQPKSNKQTSSKSTKNRTKQIQNRFFTPKLTSVIRIISILKYKNQQAESY</sequence>
<evidence type="ECO:0000313" key="3">
    <source>
        <dbReference type="Proteomes" id="UP000012160"/>
    </source>
</evidence>
<name>M6VD09_9LEPT</name>